<evidence type="ECO:0000313" key="1">
    <source>
        <dbReference type="EMBL" id="KFH48396.1"/>
    </source>
</evidence>
<evidence type="ECO:0000313" key="2">
    <source>
        <dbReference type="Proteomes" id="UP000029964"/>
    </source>
</evidence>
<comment type="caution">
    <text evidence="1">The sequence shown here is derived from an EMBL/GenBank/DDBJ whole genome shotgun (WGS) entry which is preliminary data.</text>
</comment>
<gene>
    <name evidence="1" type="ORF">ACRE_006080</name>
</gene>
<dbReference type="OrthoDB" id="4757858at2759"/>
<dbReference type="AlphaFoldDB" id="A0A086TGB4"/>
<proteinExistence type="predicted"/>
<accession>A0A086TGB4</accession>
<dbReference type="HOGENOM" id="CLU_542860_0_0_1"/>
<dbReference type="Proteomes" id="UP000029964">
    <property type="component" value="Unassembled WGS sequence"/>
</dbReference>
<sequence>MARKASLDGLPAEILNYIAGELCVHCRWGLTDTLVPDDSAVHRLCTSTEESDKPVIHQNLKQKFNSPADDRGNDGEILTCIAALASLVRTCTALRDAANGYLYHWPQPQLGRVTSLVRTVVERPDLGQCVRDLHIKHRFWTAQDTVLSDHDLEYFKHLVKTKVPPVGQPRLAPVPFEPMFVWPFPPASVRMLDADMVLTALALSATPNLVTLEIETGGRTRLLPCCYQTRLPLLRTLRVAVVRPSRAGRCCARHRRQHLGGDKDEDLLPRVECAFQFLEVAPSLQNFIAATVLINLDTFHRRATALYLEDAALGALKFEQVNRKFPNLERLSWTDLQDAVFLEVFEPSPNFANHLLHLKLRSNSDVTNFCYRLAANEIRRLHNLQTLDITCDTGHPSEENAIDFEGEHGDGDEFEELRRYTGMLPKRIRAFSLAVCKESSSLPYPQAMMELVAVAPHALRKFSMVRLSAKYVGETPVSTFYGAFAAQGVTKVPGDGPLWEYV</sequence>
<protein>
    <submittedName>
        <fullName evidence="1">Uncharacterized protein</fullName>
    </submittedName>
</protein>
<keyword evidence="2" id="KW-1185">Reference proteome</keyword>
<organism evidence="1 2">
    <name type="scientific">Hapsidospora chrysogenum (strain ATCC 11550 / CBS 779.69 / DSM 880 / IAM 14645 / JCM 23072 / IMI 49137)</name>
    <name type="common">Acremonium chrysogenum</name>
    <dbReference type="NCBI Taxonomy" id="857340"/>
    <lineage>
        <taxon>Eukaryota</taxon>
        <taxon>Fungi</taxon>
        <taxon>Dikarya</taxon>
        <taxon>Ascomycota</taxon>
        <taxon>Pezizomycotina</taxon>
        <taxon>Sordariomycetes</taxon>
        <taxon>Hypocreomycetidae</taxon>
        <taxon>Hypocreales</taxon>
        <taxon>Bionectriaceae</taxon>
        <taxon>Hapsidospora</taxon>
    </lineage>
</organism>
<dbReference type="EMBL" id="JPKY01000003">
    <property type="protein sequence ID" value="KFH48396.1"/>
    <property type="molecule type" value="Genomic_DNA"/>
</dbReference>
<name>A0A086TGB4_HAPC1</name>
<reference evidence="2" key="1">
    <citation type="journal article" date="2014" name="Genome Announc.">
        <title>Genome sequence and annotation of Acremonium chrysogenum, producer of the beta-lactam antibiotic cephalosporin C.</title>
        <authorList>
            <person name="Terfehr D."/>
            <person name="Dahlmann T.A."/>
            <person name="Specht T."/>
            <person name="Zadra I."/>
            <person name="Kuernsteiner H."/>
            <person name="Kueck U."/>
        </authorList>
    </citation>
    <scope>NUCLEOTIDE SEQUENCE [LARGE SCALE GENOMIC DNA]</scope>
    <source>
        <strain evidence="2">ATCC 11550 / CBS 779.69 / DSM 880 / IAM 14645 / JCM 23072 / IMI 49137</strain>
    </source>
</reference>